<dbReference type="EMBL" id="CAEZVY010000155">
    <property type="protein sequence ID" value="CAB4651525.1"/>
    <property type="molecule type" value="Genomic_DNA"/>
</dbReference>
<evidence type="ECO:0000313" key="2">
    <source>
        <dbReference type="EMBL" id="CAB4577622.1"/>
    </source>
</evidence>
<reference evidence="3" key="1">
    <citation type="submission" date="2020-05" db="EMBL/GenBank/DDBJ databases">
        <authorList>
            <person name="Chiriac C."/>
            <person name="Salcher M."/>
            <person name="Ghai R."/>
            <person name="Kavagutti S V."/>
        </authorList>
    </citation>
    <scope>NUCLEOTIDE SEQUENCE</scope>
</reference>
<accession>A0A6J6KTU5</accession>
<evidence type="ECO:0000313" key="3">
    <source>
        <dbReference type="EMBL" id="CAB4651525.1"/>
    </source>
</evidence>
<dbReference type="AlphaFoldDB" id="A0A6J6KTU5"/>
<feature type="domain" description="NAD-dependent epimerase/dehydratase" evidence="1">
    <location>
        <begin position="6"/>
        <end position="214"/>
    </location>
</feature>
<gene>
    <name evidence="2" type="ORF">UFOPK1684_01152</name>
    <name evidence="3" type="ORF">UFOPK2158_01230</name>
</gene>
<dbReference type="InterPro" id="IPR001509">
    <property type="entry name" value="Epimerase_deHydtase"/>
</dbReference>
<protein>
    <submittedName>
        <fullName evidence="3">Unannotated protein</fullName>
    </submittedName>
</protein>
<proteinExistence type="predicted"/>
<evidence type="ECO:0000259" key="1">
    <source>
        <dbReference type="Pfam" id="PF01370"/>
    </source>
</evidence>
<dbReference type="Gene3D" id="3.40.50.720">
    <property type="entry name" value="NAD(P)-binding Rossmann-like Domain"/>
    <property type="match status" value="1"/>
</dbReference>
<dbReference type="EMBL" id="CAEZTM010000060">
    <property type="protein sequence ID" value="CAB4577622.1"/>
    <property type="molecule type" value="Genomic_DNA"/>
</dbReference>
<sequence length="335" mass="36463">MTDPHVVIGGGTIGGRLARLLASQGKKVVVITRSGSVPAGSGIEYRSGIDYRAADATLAQSLLEGAPKARTVYNCANPPYTTWDRQWPLLSRAVSDYATQAGADLVMCSNLYGYGPHAGVLTEDLPLKATWPNGEARARVWQEAKALHDAGRVRVTEVRGSDYLCANEQSRMGHRVIPNLIVGKPVQLLGELDQPHTWTDPDDVAQLMASLADSDTGWGRPWHVPSNEPKTQRAVVADIAHELGVSDYRLSAVGEPMEKLLGFFNPLIRELNRGRYQFDRPFVMSAEAAQSAFGLSPKPWSQVIADLVQPYVSLARDRGKAALSNLGNTRLPERS</sequence>
<dbReference type="SUPFAM" id="SSF51735">
    <property type="entry name" value="NAD(P)-binding Rossmann-fold domains"/>
    <property type="match status" value="1"/>
</dbReference>
<name>A0A6J6KTU5_9ZZZZ</name>
<dbReference type="InterPro" id="IPR036291">
    <property type="entry name" value="NAD(P)-bd_dom_sf"/>
</dbReference>
<organism evidence="3">
    <name type="scientific">freshwater metagenome</name>
    <dbReference type="NCBI Taxonomy" id="449393"/>
    <lineage>
        <taxon>unclassified sequences</taxon>
        <taxon>metagenomes</taxon>
        <taxon>ecological metagenomes</taxon>
    </lineage>
</organism>
<dbReference type="Pfam" id="PF01370">
    <property type="entry name" value="Epimerase"/>
    <property type="match status" value="1"/>
</dbReference>